<keyword evidence="10" id="KW-1185">Reference proteome</keyword>
<dbReference type="AlphaFoldDB" id="A0A1M5NXR1"/>
<dbReference type="HAMAP" id="MF_00171">
    <property type="entry name" value="TruA"/>
    <property type="match status" value="1"/>
</dbReference>
<dbReference type="GO" id="GO:0031119">
    <property type="term" value="P:tRNA pseudouridine synthesis"/>
    <property type="evidence" value="ECO:0007669"/>
    <property type="project" value="UniProtKB-UniRule"/>
</dbReference>
<evidence type="ECO:0000259" key="8">
    <source>
        <dbReference type="Pfam" id="PF01416"/>
    </source>
</evidence>
<sequence length="265" mass="29278">MPRYKILIEYDGRPYAGWQKQANAPSVQQTIEEAIFRFSGEKAVLQGAGRTDTGVHALGQVGHFDLPGIWRGDRIRDAMNAQLRPAPIAIISADAVPDAFDARRSATRRHYLYRIVDRRAPAALDIDRVWDVRRRLDIEAMRAGAALLIGHHDFTTFRSADCQARSPMKTLDALVISRRGDEVLFEVSARSFLHNQVRSMVGTLKKVGEGKWPPEAVGAVLEARDRKACGPVAPPGGLYLVRVDYPAAPGSEPEQTVDDLAEDEA</sequence>
<proteinExistence type="inferred from homology"/>
<protein>
    <recommendedName>
        <fullName evidence="4">tRNA pseudouridine synthase A</fullName>
        <ecNumber evidence="4">5.4.99.12</ecNumber>
    </recommendedName>
    <alternativeName>
        <fullName evidence="4">tRNA pseudouridine(38-40) synthase</fullName>
    </alternativeName>
    <alternativeName>
        <fullName evidence="4">tRNA pseudouridylate synthase I</fullName>
    </alternativeName>
    <alternativeName>
        <fullName evidence="4">tRNA-uridine isomerase I</fullName>
    </alternativeName>
</protein>
<evidence type="ECO:0000313" key="9">
    <source>
        <dbReference type="EMBL" id="SHG94364.1"/>
    </source>
</evidence>
<dbReference type="GO" id="GO:0003723">
    <property type="term" value="F:RNA binding"/>
    <property type="evidence" value="ECO:0007669"/>
    <property type="project" value="InterPro"/>
</dbReference>
<evidence type="ECO:0000256" key="3">
    <source>
        <dbReference type="ARBA" id="ARBA00023235"/>
    </source>
</evidence>
<dbReference type="OrthoDB" id="9811823at2"/>
<evidence type="ECO:0000313" key="10">
    <source>
        <dbReference type="Proteomes" id="UP000184485"/>
    </source>
</evidence>
<dbReference type="Gene3D" id="3.30.70.580">
    <property type="entry name" value="Pseudouridine synthase I, catalytic domain, N-terminal subdomain"/>
    <property type="match status" value="1"/>
</dbReference>
<dbReference type="InterPro" id="IPR001406">
    <property type="entry name" value="PsdUridine_synth_TruA"/>
</dbReference>
<comment type="caution">
    <text evidence="4">Lacks conserved residue(s) required for the propagation of feature annotation.</text>
</comment>
<accession>A0A1M5NXR1</accession>
<gene>
    <name evidence="4" type="primary">truA</name>
    <name evidence="9" type="ORF">SAMN02745157_0040</name>
</gene>
<dbReference type="RefSeq" id="WP_073058550.1">
    <property type="nucleotide sequence ID" value="NZ_FQUP01000010.1"/>
</dbReference>
<evidence type="ECO:0000256" key="4">
    <source>
        <dbReference type="HAMAP-Rule" id="MF_00171"/>
    </source>
</evidence>
<comment type="similarity">
    <text evidence="1 4 7">Belongs to the tRNA pseudouridine synthase TruA family.</text>
</comment>
<dbReference type="InterPro" id="IPR020095">
    <property type="entry name" value="PsdUridine_synth_TruA_C"/>
</dbReference>
<feature type="binding site" evidence="4 6">
    <location>
        <position position="111"/>
    </location>
    <ligand>
        <name>substrate</name>
    </ligand>
</feature>
<feature type="domain" description="Pseudouridine synthase I TruA alpha/beta" evidence="8">
    <location>
        <begin position="8"/>
        <end position="102"/>
    </location>
</feature>
<dbReference type="SUPFAM" id="SSF55120">
    <property type="entry name" value="Pseudouridine synthase"/>
    <property type="match status" value="1"/>
</dbReference>
<evidence type="ECO:0000256" key="5">
    <source>
        <dbReference type="PIRSR" id="PIRSR001430-1"/>
    </source>
</evidence>
<dbReference type="InterPro" id="IPR020097">
    <property type="entry name" value="PsdUridine_synth_TruA_a/b_dom"/>
</dbReference>
<organism evidence="9 10">
    <name type="scientific">Kaistia soli DSM 19436</name>
    <dbReference type="NCBI Taxonomy" id="1122133"/>
    <lineage>
        <taxon>Bacteria</taxon>
        <taxon>Pseudomonadati</taxon>
        <taxon>Pseudomonadota</taxon>
        <taxon>Alphaproteobacteria</taxon>
        <taxon>Hyphomicrobiales</taxon>
        <taxon>Kaistiaceae</taxon>
        <taxon>Kaistia</taxon>
    </lineage>
</organism>
<reference evidence="9 10" key="1">
    <citation type="submission" date="2016-11" db="EMBL/GenBank/DDBJ databases">
        <authorList>
            <person name="Jaros S."/>
            <person name="Januszkiewicz K."/>
            <person name="Wedrychowicz H."/>
        </authorList>
    </citation>
    <scope>NUCLEOTIDE SEQUENCE [LARGE SCALE GENOMIC DNA]</scope>
    <source>
        <strain evidence="9 10">DSM 19436</strain>
    </source>
</reference>
<name>A0A1M5NXR1_9HYPH</name>
<dbReference type="PANTHER" id="PTHR11142:SF0">
    <property type="entry name" value="TRNA PSEUDOURIDINE SYNTHASE-LIKE 1"/>
    <property type="match status" value="1"/>
</dbReference>
<feature type="domain" description="Pseudouridine synthase I TruA alpha/beta" evidence="8">
    <location>
        <begin position="145"/>
        <end position="246"/>
    </location>
</feature>
<dbReference type="Gene3D" id="3.30.70.660">
    <property type="entry name" value="Pseudouridine synthase I, catalytic domain, C-terminal subdomain"/>
    <property type="match status" value="1"/>
</dbReference>
<comment type="catalytic activity">
    <reaction evidence="4 7">
        <text>uridine(38/39/40) in tRNA = pseudouridine(38/39/40) in tRNA</text>
        <dbReference type="Rhea" id="RHEA:22376"/>
        <dbReference type="Rhea" id="RHEA-COMP:10085"/>
        <dbReference type="Rhea" id="RHEA-COMP:10087"/>
        <dbReference type="ChEBI" id="CHEBI:65314"/>
        <dbReference type="ChEBI" id="CHEBI:65315"/>
        <dbReference type="EC" id="5.4.99.12"/>
    </reaction>
</comment>
<keyword evidence="3 4" id="KW-0413">Isomerase</keyword>
<dbReference type="InterPro" id="IPR020094">
    <property type="entry name" value="TruA/RsuA/RluB/E/F_N"/>
</dbReference>
<dbReference type="NCBIfam" id="TIGR00071">
    <property type="entry name" value="hisT_truA"/>
    <property type="match status" value="1"/>
</dbReference>
<evidence type="ECO:0000256" key="2">
    <source>
        <dbReference type="ARBA" id="ARBA00022694"/>
    </source>
</evidence>
<comment type="function">
    <text evidence="4">Formation of pseudouridine at positions 38, 39 and 40 in the anticodon stem and loop of transfer RNAs.</text>
</comment>
<dbReference type="InterPro" id="IPR020103">
    <property type="entry name" value="PsdUridine_synth_cat_dom_sf"/>
</dbReference>
<dbReference type="Pfam" id="PF01416">
    <property type="entry name" value="PseudoU_synth_1"/>
    <property type="match status" value="2"/>
</dbReference>
<dbReference type="PIRSF" id="PIRSF001430">
    <property type="entry name" value="tRNA_psdUrid_synth"/>
    <property type="match status" value="1"/>
</dbReference>
<evidence type="ECO:0000256" key="1">
    <source>
        <dbReference type="ARBA" id="ARBA00009375"/>
    </source>
</evidence>
<comment type="subunit">
    <text evidence="4">Homodimer.</text>
</comment>
<dbReference type="STRING" id="1122133.SAMN02745157_0040"/>
<keyword evidence="2 4" id="KW-0819">tRNA processing</keyword>
<dbReference type="EMBL" id="FQUP01000010">
    <property type="protein sequence ID" value="SHG94364.1"/>
    <property type="molecule type" value="Genomic_DNA"/>
</dbReference>
<dbReference type="PANTHER" id="PTHR11142">
    <property type="entry name" value="PSEUDOURIDYLATE SYNTHASE"/>
    <property type="match status" value="1"/>
</dbReference>
<dbReference type="EC" id="5.4.99.12" evidence="4"/>
<evidence type="ECO:0000256" key="7">
    <source>
        <dbReference type="RuleBase" id="RU003792"/>
    </source>
</evidence>
<evidence type="ECO:0000256" key="6">
    <source>
        <dbReference type="PIRSR" id="PIRSR001430-2"/>
    </source>
</evidence>
<feature type="active site" description="Nucleophile" evidence="4 5">
    <location>
        <position position="52"/>
    </location>
</feature>
<dbReference type="CDD" id="cd02570">
    <property type="entry name" value="PseudoU_synth_EcTruA"/>
    <property type="match status" value="1"/>
</dbReference>
<dbReference type="Proteomes" id="UP000184485">
    <property type="component" value="Unassembled WGS sequence"/>
</dbReference>
<dbReference type="GO" id="GO:0160147">
    <property type="term" value="F:tRNA pseudouridine(38-40) synthase activity"/>
    <property type="evidence" value="ECO:0007669"/>
    <property type="project" value="UniProtKB-EC"/>
</dbReference>
<dbReference type="FunFam" id="3.30.70.580:FF:000001">
    <property type="entry name" value="tRNA pseudouridine synthase A"/>
    <property type="match status" value="1"/>
</dbReference>